<keyword evidence="9" id="KW-0496">Mitochondrion</keyword>
<dbReference type="GO" id="GO:0019212">
    <property type="term" value="F:phosphatase inhibitor activity"/>
    <property type="evidence" value="ECO:0007669"/>
    <property type="project" value="TreeGrafter"/>
</dbReference>
<keyword evidence="5" id="KW-0963">Cytoplasm</keyword>
<accession>A0A812DLP2</accession>
<evidence type="ECO:0000256" key="7">
    <source>
        <dbReference type="ARBA" id="ARBA00022553"/>
    </source>
</evidence>
<feature type="region of interest" description="Disordered" evidence="19">
    <location>
        <begin position="361"/>
        <end position="397"/>
    </location>
</feature>
<evidence type="ECO:0000256" key="2">
    <source>
        <dbReference type="ARBA" id="ARBA00004173"/>
    </source>
</evidence>
<name>A0A812DLP2_ACAPH</name>
<dbReference type="GO" id="GO:0000122">
    <property type="term" value="P:negative regulation of transcription by RNA polymerase II"/>
    <property type="evidence" value="ECO:0007669"/>
    <property type="project" value="TreeGrafter"/>
</dbReference>
<sequence length="397" mass="45836">MRKASQVQRLREEQDRAVQITNDEIDKWKKLNTDYKNLSDRLLTLPNKITHEVMVPFGPFAFMPGQLVHTNEIMVLLGDNWFVERSAKQATQIVKRRIKSTEKQLEDLQLQKNLLVNRTSFTNEIHHLTEGMGDIKEINEKYDEEKEKEWKVQHKKNVKKYHADLQRKKLEDKEANQKKQEDQSLWERLEELEKLEAERNELDEDDTAADTKPSQEESQPPPSAERTLSPGQKTVRWLDELTEEKDPTDSSSSESDEGTEHDKRTENKGNPGVIHFTHSPVVPCLTELPAATQKEEGSGMIINSPTDIYKYFGQKSQTAPKSILKSTSFEGNLPQENSSSVPVKMIEQKSHFQREKAVTEEVVEKIPQMPINKNTDSDTKPQQPKPVSRFKASRLQR</sequence>
<keyword evidence="21" id="KW-1185">Reference proteome</keyword>
<dbReference type="GO" id="GO:0003682">
    <property type="term" value="F:chromatin binding"/>
    <property type="evidence" value="ECO:0007669"/>
    <property type="project" value="TreeGrafter"/>
</dbReference>
<dbReference type="FunFam" id="1.10.287.370:FF:000008">
    <property type="entry name" value="unconventional prefoldin RPB5 interactor 1"/>
    <property type="match status" value="1"/>
</dbReference>
<evidence type="ECO:0000256" key="11">
    <source>
        <dbReference type="ARBA" id="ARBA00023242"/>
    </source>
</evidence>
<keyword evidence="6" id="KW-0678">Repressor</keyword>
<dbReference type="EMBL" id="CAHIKZ030003660">
    <property type="protein sequence ID" value="CAE1302825.1"/>
    <property type="molecule type" value="Genomic_DNA"/>
</dbReference>
<organism evidence="20 21">
    <name type="scientific">Acanthosepion pharaonis</name>
    <name type="common">Pharaoh cuttlefish</name>
    <name type="synonym">Sepia pharaonis</name>
    <dbReference type="NCBI Taxonomy" id="158019"/>
    <lineage>
        <taxon>Eukaryota</taxon>
        <taxon>Metazoa</taxon>
        <taxon>Spiralia</taxon>
        <taxon>Lophotrochozoa</taxon>
        <taxon>Mollusca</taxon>
        <taxon>Cephalopoda</taxon>
        <taxon>Coleoidea</taxon>
        <taxon>Decapodiformes</taxon>
        <taxon>Sepiida</taxon>
        <taxon>Sepiina</taxon>
        <taxon>Sepiidae</taxon>
        <taxon>Acanthosepion</taxon>
    </lineage>
</organism>
<evidence type="ECO:0000256" key="3">
    <source>
        <dbReference type="ARBA" id="ARBA00004279"/>
    </source>
</evidence>
<dbReference type="PANTHER" id="PTHR15111">
    <property type="entry name" value="RNA POLYMERASE II SUBUNIT 5-MEDIATING PROTEIN NNX3"/>
    <property type="match status" value="1"/>
</dbReference>
<evidence type="ECO:0000256" key="15">
    <source>
        <dbReference type="ARBA" id="ARBA00064379"/>
    </source>
</evidence>
<feature type="compositionally biased region" description="Basic and acidic residues" evidence="19">
    <location>
        <begin position="236"/>
        <end position="248"/>
    </location>
</feature>
<comment type="similarity">
    <text evidence="13">Belongs to the RNA polymerase II subunit 5-mediating protein family.</text>
</comment>
<evidence type="ECO:0000256" key="14">
    <source>
        <dbReference type="ARBA" id="ARBA00053952"/>
    </source>
</evidence>
<dbReference type="InterPro" id="IPR052255">
    <property type="entry name" value="RNA_pol_II_subunit5-mediator"/>
</dbReference>
<keyword evidence="10" id="KW-0804">Transcription</keyword>
<gene>
    <name evidence="20" type="ORF">SPHA_55262</name>
</gene>
<dbReference type="CDD" id="cd23159">
    <property type="entry name" value="Prefoldin_URI1"/>
    <property type="match status" value="1"/>
</dbReference>
<feature type="region of interest" description="Disordered" evidence="19">
    <location>
        <begin position="198"/>
        <end position="277"/>
    </location>
</feature>
<keyword evidence="18" id="KW-0175">Coiled coil</keyword>
<dbReference type="OrthoDB" id="21413at2759"/>
<dbReference type="GO" id="GO:0030425">
    <property type="term" value="C:dendrite"/>
    <property type="evidence" value="ECO:0007669"/>
    <property type="project" value="UniProtKB-SubCell"/>
</dbReference>
<evidence type="ECO:0000256" key="12">
    <source>
        <dbReference type="ARBA" id="ARBA00023273"/>
    </source>
</evidence>
<comment type="subcellular location">
    <subcellularLocation>
        <location evidence="3">Cell projection</location>
        <location evidence="3">Dendrite</location>
    </subcellularLocation>
    <subcellularLocation>
        <location evidence="4">Cytoplasm</location>
    </subcellularLocation>
    <subcellularLocation>
        <location evidence="2">Mitochondrion</location>
    </subcellularLocation>
    <subcellularLocation>
        <location evidence="1">Nucleus</location>
    </subcellularLocation>
</comment>
<feature type="compositionally biased region" description="Basic and acidic residues" evidence="19">
    <location>
        <begin position="258"/>
        <end position="267"/>
    </location>
</feature>
<dbReference type="InterPro" id="IPR004127">
    <property type="entry name" value="Prefoldin_subunit_alpha"/>
</dbReference>
<evidence type="ECO:0000256" key="17">
    <source>
        <dbReference type="ARBA" id="ARBA00082683"/>
    </source>
</evidence>
<dbReference type="GO" id="GO:0005634">
    <property type="term" value="C:nucleus"/>
    <property type="evidence" value="ECO:0007669"/>
    <property type="project" value="UniProtKB-SubCell"/>
</dbReference>
<proteinExistence type="inferred from homology"/>
<keyword evidence="7" id="KW-0597">Phosphoprotein</keyword>
<protein>
    <recommendedName>
        <fullName evidence="17">Protein phosphatase 1 regulatory subunit 19</fullName>
    </recommendedName>
    <alternativeName>
        <fullName evidence="16">RNA polymerase II subunit 5-mediating protein</fullName>
    </alternativeName>
</protein>
<evidence type="ECO:0000256" key="10">
    <source>
        <dbReference type="ARBA" id="ARBA00023163"/>
    </source>
</evidence>
<dbReference type="Pfam" id="PF02996">
    <property type="entry name" value="Prefoldin"/>
    <property type="match status" value="1"/>
</dbReference>
<dbReference type="InterPro" id="IPR009053">
    <property type="entry name" value="Prefoldin"/>
</dbReference>
<reference evidence="20" key="1">
    <citation type="submission" date="2021-01" db="EMBL/GenBank/DDBJ databases">
        <authorList>
            <person name="Li R."/>
            <person name="Bekaert M."/>
        </authorList>
    </citation>
    <scope>NUCLEOTIDE SEQUENCE</scope>
    <source>
        <strain evidence="20">Farmed</strain>
    </source>
</reference>
<dbReference type="Proteomes" id="UP000597762">
    <property type="component" value="Unassembled WGS sequence"/>
</dbReference>
<evidence type="ECO:0000256" key="18">
    <source>
        <dbReference type="SAM" id="Coils"/>
    </source>
</evidence>
<keyword evidence="12" id="KW-0966">Cell projection</keyword>
<dbReference type="GO" id="GO:0005739">
    <property type="term" value="C:mitochondrion"/>
    <property type="evidence" value="ECO:0007669"/>
    <property type="project" value="UniProtKB-SubCell"/>
</dbReference>
<comment type="function">
    <text evidence="14">Plays a central role in maintaining S6K1 signaling and BAD phosphorylation under normal growth conditions thereby protecting cells from potential deleterious effects of sustained S6K1 signaling. The URI1-PPP1CC complex acts as a central component of a negative feedback mechanism that counteracts excessive S6K1 survival signaling to BAD in response to growth factors. Mediates inhibition of PPP1CC phosphatase activity in mitochondria. Coordinates the regulation of nutrient-sensitive gene expression availability in a mTOR-dependent manner. Seems to be a scaffolding protein able to assemble a prefoldin-like complex that contains PFDs and proteins with roles in transcription and ubiquitination.</text>
</comment>
<dbReference type="Gene3D" id="1.10.287.370">
    <property type="match status" value="1"/>
</dbReference>
<evidence type="ECO:0000313" key="21">
    <source>
        <dbReference type="Proteomes" id="UP000597762"/>
    </source>
</evidence>
<dbReference type="GO" id="GO:0003714">
    <property type="term" value="F:transcription corepressor activity"/>
    <property type="evidence" value="ECO:0007669"/>
    <property type="project" value="TreeGrafter"/>
</dbReference>
<keyword evidence="11" id="KW-0539">Nucleus</keyword>
<evidence type="ECO:0000256" key="13">
    <source>
        <dbReference type="ARBA" id="ARBA00038295"/>
    </source>
</evidence>
<dbReference type="AlphaFoldDB" id="A0A812DLP2"/>
<feature type="coiled-coil region" evidence="18">
    <location>
        <begin position="91"/>
        <end position="118"/>
    </location>
</feature>
<dbReference type="SUPFAM" id="SSF46579">
    <property type="entry name" value="Prefoldin"/>
    <property type="match status" value="1"/>
</dbReference>
<evidence type="ECO:0000256" key="19">
    <source>
        <dbReference type="SAM" id="MobiDB-lite"/>
    </source>
</evidence>
<evidence type="ECO:0000313" key="20">
    <source>
        <dbReference type="EMBL" id="CAE1302825.1"/>
    </source>
</evidence>
<keyword evidence="8" id="KW-0805">Transcription regulation</keyword>
<evidence type="ECO:0000256" key="6">
    <source>
        <dbReference type="ARBA" id="ARBA00022491"/>
    </source>
</evidence>
<evidence type="ECO:0000256" key="4">
    <source>
        <dbReference type="ARBA" id="ARBA00004496"/>
    </source>
</evidence>
<evidence type="ECO:0000256" key="1">
    <source>
        <dbReference type="ARBA" id="ARBA00004123"/>
    </source>
</evidence>
<evidence type="ECO:0000256" key="16">
    <source>
        <dbReference type="ARBA" id="ARBA00078910"/>
    </source>
</evidence>
<comment type="caution">
    <text evidence="20">The sequence shown here is derived from an EMBL/GenBank/DDBJ whole genome shotgun (WGS) entry which is preliminary data.</text>
</comment>
<comment type="subunit">
    <text evidence="15">Homodimer. Component of the PAQosome complex which is responsible for the biogenesis of several protein complexes and which consists of R2TP complex members RUVBL1, RUVBL2, RPAP3 and PIH1D1, URI complex members PFDN2, PFDN6, PDRG1, UXT and URI1 as well as ASDURF, POLR2E and DNAAF10/WDR92. Interacts with POLR2E/RPB5, RUVBL2 and RUVBL1. Interacts with PFDN2, PFDN4 and STAP1; the interactions are phosphorylation-dependent and occur in a growth-dependent manner in the mitochondrion. Interacts with UXT. Interacts with PPP1CC; the interaction is phosphorylation-dependent and occurs in a growth factor-dependent manner. Interacts (via the middle C-terminal region) with GTF2F1 and GTF2F2. Interacts with DMAP1. Interacts with TSC1 and TSC2. Interacts with PRPF8 and EFTUD2 in a ZNHIT2-dependent manner.</text>
</comment>
<dbReference type="PANTHER" id="PTHR15111:SF0">
    <property type="entry name" value="UNCONVENTIONAL PREFOLDIN RPB5 INTERACTOR 1"/>
    <property type="match status" value="1"/>
</dbReference>
<evidence type="ECO:0000256" key="9">
    <source>
        <dbReference type="ARBA" id="ARBA00023128"/>
    </source>
</evidence>
<evidence type="ECO:0000256" key="8">
    <source>
        <dbReference type="ARBA" id="ARBA00023015"/>
    </source>
</evidence>
<evidence type="ECO:0000256" key="5">
    <source>
        <dbReference type="ARBA" id="ARBA00022490"/>
    </source>
</evidence>